<gene>
    <name evidence="2" type="ORF">GC096_04360</name>
</gene>
<evidence type="ECO:0008006" key="4">
    <source>
        <dbReference type="Google" id="ProtNLM"/>
    </source>
</evidence>
<dbReference type="PROSITE" id="PS51257">
    <property type="entry name" value="PROKAR_LIPOPROTEIN"/>
    <property type="match status" value="1"/>
</dbReference>
<feature type="signal peptide" evidence="1">
    <location>
        <begin position="1"/>
        <end position="22"/>
    </location>
</feature>
<protein>
    <recommendedName>
        <fullName evidence="4">Lipoprotein</fullName>
    </recommendedName>
</protein>
<reference evidence="2 3" key="1">
    <citation type="submission" date="2019-10" db="EMBL/GenBank/DDBJ databases">
        <title>Description of Paenibacillus humi sp. nov.</title>
        <authorList>
            <person name="Carlier A."/>
            <person name="Qi S."/>
        </authorList>
    </citation>
    <scope>NUCLEOTIDE SEQUENCE [LARGE SCALE GENOMIC DNA]</scope>
    <source>
        <strain evidence="2 3">LMG 31461</strain>
    </source>
</reference>
<dbReference type="Proteomes" id="UP000653578">
    <property type="component" value="Unassembled WGS sequence"/>
</dbReference>
<feature type="chain" id="PRO_5045775379" description="Lipoprotein" evidence="1">
    <location>
        <begin position="23"/>
        <end position="138"/>
    </location>
</feature>
<proteinExistence type="predicted"/>
<evidence type="ECO:0000313" key="2">
    <source>
        <dbReference type="EMBL" id="NOU63276.1"/>
    </source>
</evidence>
<evidence type="ECO:0000256" key="1">
    <source>
        <dbReference type="SAM" id="SignalP"/>
    </source>
</evidence>
<sequence length="138" mass="15187">MFKGFRSLVMLAGVACLALSLAGCGMWTGNNKKTDNANYKVQNYKQDGMLGITSVNPNNPLNPTYHHYDDDSNLMKAVLAQLPGIQKTNIAINGTTVNVRITPVASLTAAQVEELRSQAQMALETNMPRYKIQVRMVR</sequence>
<organism evidence="2 3">
    <name type="scientific">Paenibacillus plantarum</name>
    <dbReference type="NCBI Taxonomy" id="2654975"/>
    <lineage>
        <taxon>Bacteria</taxon>
        <taxon>Bacillati</taxon>
        <taxon>Bacillota</taxon>
        <taxon>Bacilli</taxon>
        <taxon>Bacillales</taxon>
        <taxon>Paenibacillaceae</taxon>
        <taxon>Paenibacillus</taxon>
    </lineage>
</organism>
<name>A0ABX1X4V8_9BACL</name>
<accession>A0ABX1X4V8</accession>
<keyword evidence="1" id="KW-0732">Signal</keyword>
<dbReference type="RefSeq" id="WP_171629079.1">
    <property type="nucleotide sequence ID" value="NZ_WHNY01000011.1"/>
</dbReference>
<comment type="caution">
    <text evidence="2">The sequence shown here is derived from an EMBL/GenBank/DDBJ whole genome shotgun (WGS) entry which is preliminary data.</text>
</comment>
<evidence type="ECO:0000313" key="3">
    <source>
        <dbReference type="Proteomes" id="UP000653578"/>
    </source>
</evidence>
<dbReference type="EMBL" id="WHNY01000011">
    <property type="protein sequence ID" value="NOU63276.1"/>
    <property type="molecule type" value="Genomic_DNA"/>
</dbReference>
<keyword evidence="3" id="KW-1185">Reference proteome</keyword>